<feature type="non-terminal residue" evidence="1">
    <location>
        <position position="41"/>
    </location>
</feature>
<dbReference type="AlphaFoldDB" id="A0A6J4S4Z8"/>
<accession>A0A6J4S4Z8</accession>
<evidence type="ECO:0000313" key="1">
    <source>
        <dbReference type="EMBL" id="CAA9489435.1"/>
    </source>
</evidence>
<sequence>AGVGLAAYGKGLLRRSRSSRFGRGRCVACRHTGRRAREEAM</sequence>
<dbReference type="EMBL" id="CADCVX010000103">
    <property type="protein sequence ID" value="CAA9489435.1"/>
    <property type="molecule type" value="Genomic_DNA"/>
</dbReference>
<name>A0A6J4S4Z8_9SPHN</name>
<gene>
    <name evidence="1" type="ORF">AVDCRST_MAG91-461</name>
</gene>
<feature type="non-terminal residue" evidence="1">
    <location>
        <position position="1"/>
    </location>
</feature>
<protein>
    <submittedName>
        <fullName evidence="1">Uncharacterized protein</fullName>
    </submittedName>
</protein>
<proteinExistence type="predicted"/>
<reference evidence="1" key="1">
    <citation type="submission" date="2020-02" db="EMBL/GenBank/DDBJ databases">
        <authorList>
            <person name="Meier V. D."/>
        </authorList>
    </citation>
    <scope>NUCLEOTIDE SEQUENCE</scope>
    <source>
        <strain evidence="1">AVDCRST_MAG91</strain>
    </source>
</reference>
<organism evidence="1">
    <name type="scientific">uncultured Sphingomonadaceae bacterium</name>
    <dbReference type="NCBI Taxonomy" id="169976"/>
    <lineage>
        <taxon>Bacteria</taxon>
        <taxon>Pseudomonadati</taxon>
        <taxon>Pseudomonadota</taxon>
        <taxon>Alphaproteobacteria</taxon>
        <taxon>Sphingomonadales</taxon>
        <taxon>Sphingomonadaceae</taxon>
        <taxon>environmental samples</taxon>
    </lineage>
</organism>